<evidence type="ECO:0000313" key="1">
    <source>
        <dbReference type="EMBL" id="QEA07391.1"/>
    </source>
</evidence>
<proteinExistence type="predicted"/>
<accession>A0A5B8RFI1</accession>
<organism evidence="1">
    <name type="scientific">uncultured organism</name>
    <dbReference type="NCBI Taxonomy" id="155900"/>
    <lineage>
        <taxon>unclassified sequences</taxon>
        <taxon>environmental samples</taxon>
    </lineage>
</organism>
<dbReference type="AlphaFoldDB" id="A0A5B8RFI1"/>
<dbReference type="EMBL" id="MN079241">
    <property type="protein sequence ID" value="QEA07391.1"/>
    <property type="molecule type" value="Genomic_DNA"/>
</dbReference>
<sequence>MGLLPVAEVQRAATVGEPAHDHPVAPDDLLAVDPEVLPALLRPPGGDQRPGDQRAGIAGPAGLHRDVREVHVVALDHHLLAGCAADLFRRHVQHLLVHRQAPPGVAHALGRIGLLEEGEEAADLAQRLGVVRAHAEGHAAGRSEEVGEHRHVVADRVLEQQGGAAAAQRAVTDLGHLQHRVHRMADALELAGRLQLLDELPKVVILQRRRPLPCARVTILPARAIACHRCVAVSGWDRMHAARRCCRHAGASTNGSVGGSLFPRRAARRQPMTRDRAVPAMAADGCLARPLSLSVPRCHPIIPTNHGIAYHVPAGNPRGRVPTADVTGTVGQHLCRNWRQLSG</sequence>
<reference evidence="1" key="1">
    <citation type="submission" date="2019-06" db="EMBL/GenBank/DDBJ databases">
        <authorList>
            <person name="Murdoch R.W."/>
            <person name="Fathepure B."/>
        </authorList>
    </citation>
    <scope>NUCLEOTIDE SEQUENCE</scope>
</reference>
<gene>
    <name evidence="1" type="ORF">KBTEX_03741</name>
</gene>
<name>A0A5B8RFI1_9ZZZZ</name>
<protein>
    <submittedName>
        <fullName evidence="1">Uncharacterized protein</fullName>
    </submittedName>
</protein>